<reference evidence="1" key="1">
    <citation type="journal article" date="2019" name="Sci. Rep.">
        <title>Draft genome of Tanacetum cinerariifolium, the natural source of mosquito coil.</title>
        <authorList>
            <person name="Yamashiro T."/>
            <person name="Shiraishi A."/>
            <person name="Satake H."/>
            <person name="Nakayama K."/>
        </authorList>
    </citation>
    <scope>NUCLEOTIDE SEQUENCE</scope>
</reference>
<organism evidence="1">
    <name type="scientific">Tanacetum cinerariifolium</name>
    <name type="common">Dalmatian daisy</name>
    <name type="synonym">Chrysanthemum cinerariifolium</name>
    <dbReference type="NCBI Taxonomy" id="118510"/>
    <lineage>
        <taxon>Eukaryota</taxon>
        <taxon>Viridiplantae</taxon>
        <taxon>Streptophyta</taxon>
        <taxon>Embryophyta</taxon>
        <taxon>Tracheophyta</taxon>
        <taxon>Spermatophyta</taxon>
        <taxon>Magnoliopsida</taxon>
        <taxon>eudicotyledons</taxon>
        <taxon>Gunneridae</taxon>
        <taxon>Pentapetalae</taxon>
        <taxon>asterids</taxon>
        <taxon>campanulids</taxon>
        <taxon>Asterales</taxon>
        <taxon>Asteraceae</taxon>
        <taxon>Asteroideae</taxon>
        <taxon>Anthemideae</taxon>
        <taxon>Anthemidinae</taxon>
        <taxon>Tanacetum</taxon>
    </lineage>
</organism>
<gene>
    <name evidence="1" type="ORF">Tci_911676</name>
</gene>
<comment type="caution">
    <text evidence="1">The sequence shown here is derived from an EMBL/GenBank/DDBJ whole genome shotgun (WGS) entry which is preliminary data.</text>
</comment>
<accession>A0A699VWS6</accession>
<proteinExistence type="predicted"/>
<feature type="non-terminal residue" evidence="1">
    <location>
        <position position="96"/>
    </location>
</feature>
<name>A0A699VWS6_TANCI</name>
<protein>
    <submittedName>
        <fullName evidence="1">Uncharacterized protein</fullName>
    </submittedName>
</protein>
<evidence type="ECO:0000313" key="1">
    <source>
        <dbReference type="EMBL" id="GFD39707.1"/>
    </source>
</evidence>
<sequence length="96" mass="10756">MDYVEPDFEVPIFFGPQPRPDNYVEPEEPDVIISMEDDTILVNRVKRLEKQAHLRRCKLVIADSDEEAKVAAEVAAAKEDDIDLDEITTLATAALG</sequence>
<dbReference type="AlphaFoldDB" id="A0A699VWS6"/>
<dbReference type="EMBL" id="BKCJ011520703">
    <property type="protein sequence ID" value="GFD39707.1"/>
    <property type="molecule type" value="Genomic_DNA"/>
</dbReference>